<dbReference type="PANTHER" id="PTHR14374">
    <property type="entry name" value="FOIE GRAS"/>
    <property type="match status" value="1"/>
</dbReference>
<dbReference type="STRING" id="1314773.A0A3N2PQ44"/>
<evidence type="ECO:0000256" key="1">
    <source>
        <dbReference type="SAM" id="MobiDB-lite"/>
    </source>
</evidence>
<dbReference type="InterPro" id="IPR021773">
    <property type="entry name" value="TPC11"/>
</dbReference>
<evidence type="ECO:0000313" key="5">
    <source>
        <dbReference type="Proteomes" id="UP000272025"/>
    </source>
</evidence>
<dbReference type="Pfam" id="PF07919">
    <property type="entry name" value="Gryzun"/>
    <property type="match status" value="1"/>
</dbReference>
<accession>A0A3N2PQ44</accession>
<evidence type="ECO:0000259" key="2">
    <source>
        <dbReference type="Pfam" id="PF07919"/>
    </source>
</evidence>
<feature type="region of interest" description="Disordered" evidence="1">
    <location>
        <begin position="261"/>
        <end position="284"/>
    </location>
</feature>
<dbReference type="GeneID" id="39577776"/>
<dbReference type="RefSeq" id="XP_028464438.1">
    <property type="nucleotide sequence ID" value="XM_028609298.1"/>
</dbReference>
<dbReference type="PANTHER" id="PTHR14374:SF0">
    <property type="entry name" value="TRAFFICKING PROTEIN PARTICLE COMPLEX SUBUNIT 11"/>
    <property type="match status" value="1"/>
</dbReference>
<protein>
    <recommendedName>
        <fullName evidence="6">Trafficking protein particle complex subunit 11</fullName>
    </recommendedName>
</protein>
<dbReference type="Pfam" id="PF11817">
    <property type="entry name" value="Foie-gras_1"/>
    <property type="match status" value="1"/>
</dbReference>
<name>A0A3N2PQ44_SODAK</name>
<reference evidence="4 5" key="1">
    <citation type="journal article" date="2018" name="Mol. Ecol.">
        <title>The obligate alkalophilic soda-lake fungus Sodiomyces alkalinus has shifted to a protein diet.</title>
        <authorList>
            <person name="Grum-Grzhimaylo A.A."/>
            <person name="Falkoski D.L."/>
            <person name="van den Heuvel J."/>
            <person name="Valero-Jimenez C.A."/>
            <person name="Min B."/>
            <person name="Choi I.G."/>
            <person name="Lipzen A."/>
            <person name="Daum C.G."/>
            <person name="Aanen D.K."/>
            <person name="Tsang A."/>
            <person name="Henrissat B."/>
            <person name="Bilanenko E.N."/>
            <person name="de Vries R.P."/>
            <person name="van Kan J.A.L."/>
            <person name="Grigoriev I.V."/>
            <person name="Debets A.J.M."/>
        </authorList>
    </citation>
    <scope>NUCLEOTIDE SEQUENCE [LARGE SCALE GENOMIC DNA]</scope>
    <source>
        <strain evidence="4 5">F11</strain>
    </source>
</reference>
<proteinExistence type="predicted"/>
<sequence length="1241" mass="139238">MDGYPAGSLDLNVPFLVVAGLTSQPPNDLPLDPQLQEQGILLRSKLPSLDTEDAKALRDYISTRDARDQPWNTQDQKPYRFRVGFSGRSFIFPPRRARLPDHVEPPELPPVLHSPFSPLNPVSPLYPDGLIDAQWLQKHQELVPSVYLCVYSLESDPTMATLHDKSLRTDINNIRLAAVHSGYKTRIAVLVLGDGSKMSNDPAEGMQERLDSIRRGVGLDTKSFFYIPTQDSPAELERATDSILSTLYTQSLEYYRDLGRHARKKRSRGVTPQPTVPPTTGTSQTLSLQGWNVRYDFKSAVFAEFRQEMDTALRSYDQAYDGILSQDVMDILPSWSPRWNEARLLTDVISIRAIRCALWNGQTTSAVKRWRAHRDRIADFVDRRGRGTKNYGWEAWQSRWALVMARLIEKADPSSLRPSTLTLFIPPEKIVVGEHLQPWEMLHHKGYWYRLAARHLVSRRRLAHAMPEEDRRAPGDSPASVVASRAYTYDTYLCPEPHEEYPLVGKGTDHSQLIIDCLELARSEFQSRKQLRASAEITLEWAKELARVEAWEDVVALLKPLWTDMSFRREGWLNIAEDLSWVLRAAAARIGLGDVVVSIDWELLNKQFTKRPDWEYDLSKSLEGVQTKSKPTIALTDDTVSSFVFASFIFKNEEGRAGETCRAQLTLTSHAFQFSAPVRFRQVRVDFDGSLGTIILDQETGSHPDSTYTKDDTTLSIVPLTENVRSDDDSEEVERGSVLHGPADLELKAGCTKAFEMAIPLREPGEARAASVELLVDSDAFALSYTISFGEVNTANIWFGPSLSTRRIPRPKPHAIQIQPRPPKVDITHINPLSQYYTDERIDLVLDIVNAEDADAVAKLEVHVLGDHIPAFSIELEEGEKQEADASQSESKLTNISLGTLGTSKPARARLSLEPSRMPMPYEITAKVTYHLVTDPITPIMQSKTFHIDIANPFEANYDFLPRLHPDPWPSLFDYEGARDLGDGDEAAAPAHPRCLAQKWCLVCHYASFASEDLQILELEAKVLACQPSARCISISQLDLPPDGLTIPPKSMQEVRFDMVVQKLSLDERGPASLDAAFMLKWRRRRDAQSGDGAAINTTTMPVPRSIVLGIEPRVLGSVSHGDVGTGLMQLDLTIENASGHFLTFGVTMEPSDEFAFSGAKQTTLHVLPISRRTISYRLLPLVRGCFVRPQLVVRDKYFQKVLRIIPTEDMKMDKDGLLIWVPPAPEEADGEESGRKGLDG</sequence>
<dbReference type="InterPro" id="IPR012880">
    <property type="entry name" value="Gryzun"/>
</dbReference>
<evidence type="ECO:0000259" key="3">
    <source>
        <dbReference type="Pfam" id="PF11817"/>
    </source>
</evidence>
<gene>
    <name evidence="4" type="ORF">SODALDRAFT_315671</name>
</gene>
<dbReference type="Proteomes" id="UP000272025">
    <property type="component" value="Unassembled WGS sequence"/>
</dbReference>
<evidence type="ECO:0000313" key="4">
    <source>
        <dbReference type="EMBL" id="ROT36632.1"/>
    </source>
</evidence>
<dbReference type="AlphaFoldDB" id="A0A3N2PQ44"/>
<feature type="compositionally biased region" description="Low complexity" evidence="1">
    <location>
        <begin position="269"/>
        <end position="284"/>
    </location>
</feature>
<dbReference type="EMBL" id="ML119059">
    <property type="protein sequence ID" value="ROT36632.1"/>
    <property type="molecule type" value="Genomic_DNA"/>
</dbReference>
<organism evidence="4 5">
    <name type="scientific">Sodiomyces alkalinus (strain CBS 110278 / VKM F-3762 / F11)</name>
    <name type="common">Alkaliphilic filamentous fungus</name>
    <dbReference type="NCBI Taxonomy" id="1314773"/>
    <lineage>
        <taxon>Eukaryota</taxon>
        <taxon>Fungi</taxon>
        <taxon>Dikarya</taxon>
        <taxon>Ascomycota</taxon>
        <taxon>Pezizomycotina</taxon>
        <taxon>Sordariomycetes</taxon>
        <taxon>Hypocreomycetidae</taxon>
        <taxon>Glomerellales</taxon>
        <taxon>Plectosphaerellaceae</taxon>
        <taxon>Sodiomyces</taxon>
    </lineage>
</organism>
<feature type="domain" description="Trafficking protein particle complex subunit 11" evidence="3">
    <location>
        <begin position="338"/>
        <end position="605"/>
    </location>
</feature>
<keyword evidence="5" id="KW-1185">Reference proteome</keyword>
<dbReference type="OrthoDB" id="6278596at2759"/>
<feature type="domain" description="Gryzun putative trafficking through Golgi" evidence="2">
    <location>
        <begin position="633"/>
        <end position="1223"/>
    </location>
</feature>
<evidence type="ECO:0008006" key="6">
    <source>
        <dbReference type="Google" id="ProtNLM"/>
    </source>
</evidence>